<dbReference type="EC" id="2.3.2.27" evidence="2"/>
<evidence type="ECO:0000256" key="1">
    <source>
        <dbReference type="ARBA" id="ARBA00000900"/>
    </source>
</evidence>
<dbReference type="AlphaFoldDB" id="A0AAE0ECA1"/>
<dbReference type="InterPro" id="IPR001841">
    <property type="entry name" value="Znf_RING"/>
</dbReference>
<dbReference type="PROSITE" id="PS50089">
    <property type="entry name" value="ZF_RING_2"/>
    <property type="match status" value="1"/>
</dbReference>
<dbReference type="GO" id="GO:0016567">
    <property type="term" value="P:protein ubiquitination"/>
    <property type="evidence" value="ECO:0007669"/>
    <property type="project" value="TreeGrafter"/>
</dbReference>
<accession>A0AAE0ECA1</accession>
<evidence type="ECO:0000313" key="9">
    <source>
        <dbReference type="Proteomes" id="UP001281410"/>
    </source>
</evidence>
<organism evidence="8 9">
    <name type="scientific">Dipteronia sinensis</name>
    <dbReference type="NCBI Taxonomy" id="43782"/>
    <lineage>
        <taxon>Eukaryota</taxon>
        <taxon>Viridiplantae</taxon>
        <taxon>Streptophyta</taxon>
        <taxon>Embryophyta</taxon>
        <taxon>Tracheophyta</taxon>
        <taxon>Spermatophyta</taxon>
        <taxon>Magnoliopsida</taxon>
        <taxon>eudicotyledons</taxon>
        <taxon>Gunneridae</taxon>
        <taxon>Pentapetalae</taxon>
        <taxon>rosids</taxon>
        <taxon>malvids</taxon>
        <taxon>Sapindales</taxon>
        <taxon>Sapindaceae</taxon>
        <taxon>Hippocastanoideae</taxon>
        <taxon>Acereae</taxon>
        <taxon>Dipteronia</taxon>
    </lineage>
</organism>
<dbReference type="SMART" id="SM00184">
    <property type="entry name" value="RING"/>
    <property type="match status" value="1"/>
</dbReference>
<dbReference type="Proteomes" id="UP001281410">
    <property type="component" value="Unassembled WGS sequence"/>
</dbReference>
<sequence length="140" mass="16232">MSSRLGCDRFVIRVVQWRLGNPWKNSKEGTTVECRRASPPVKTLLKRVRVEEAVVAGDDEKQETKRRRVSESERQIMNCSICLEELWLESNGMVMPCSHVFHAECTMKWLKVSHFCPLCCYEMPTDRDKNIQYAILGGDH</sequence>
<evidence type="ECO:0000256" key="5">
    <source>
        <dbReference type="ARBA" id="ARBA00022833"/>
    </source>
</evidence>
<evidence type="ECO:0000256" key="6">
    <source>
        <dbReference type="PROSITE-ProRule" id="PRU00175"/>
    </source>
</evidence>
<dbReference type="GO" id="GO:0061630">
    <property type="term" value="F:ubiquitin protein ligase activity"/>
    <property type="evidence" value="ECO:0007669"/>
    <property type="project" value="UniProtKB-EC"/>
</dbReference>
<comment type="caution">
    <text evidence="8">The sequence shown here is derived from an EMBL/GenBank/DDBJ whole genome shotgun (WGS) entry which is preliminary data.</text>
</comment>
<gene>
    <name evidence="8" type="ORF">Dsin_010128</name>
</gene>
<evidence type="ECO:0000313" key="8">
    <source>
        <dbReference type="EMBL" id="KAK3223103.1"/>
    </source>
</evidence>
<evidence type="ECO:0000256" key="3">
    <source>
        <dbReference type="ARBA" id="ARBA00022723"/>
    </source>
</evidence>
<dbReference type="GO" id="GO:0005737">
    <property type="term" value="C:cytoplasm"/>
    <property type="evidence" value="ECO:0007669"/>
    <property type="project" value="TreeGrafter"/>
</dbReference>
<proteinExistence type="predicted"/>
<feature type="domain" description="RING-type" evidence="7">
    <location>
        <begin position="79"/>
        <end position="119"/>
    </location>
</feature>
<evidence type="ECO:0000256" key="4">
    <source>
        <dbReference type="ARBA" id="ARBA00022771"/>
    </source>
</evidence>
<evidence type="ECO:0000259" key="7">
    <source>
        <dbReference type="PROSITE" id="PS50089"/>
    </source>
</evidence>
<name>A0AAE0ECA1_9ROSI</name>
<dbReference type="SUPFAM" id="SSF57850">
    <property type="entry name" value="RING/U-box"/>
    <property type="match status" value="1"/>
</dbReference>
<protein>
    <recommendedName>
        <fullName evidence="2">RING-type E3 ubiquitin transferase</fullName>
        <ecNumber evidence="2">2.3.2.27</ecNumber>
    </recommendedName>
</protein>
<keyword evidence="5" id="KW-0862">Zinc</keyword>
<reference evidence="8" key="1">
    <citation type="journal article" date="2023" name="Plant J.">
        <title>Genome sequences and population genomics provide insights into the demographic history, inbreeding, and mutation load of two 'living fossil' tree species of Dipteronia.</title>
        <authorList>
            <person name="Feng Y."/>
            <person name="Comes H.P."/>
            <person name="Chen J."/>
            <person name="Zhu S."/>
            <person name="Lu R."/>
            <person name="Zhang X."/>
            <person name="Li P."/>
            <person name="Qiu J."/>
            <person name="Olsen K.M."/>
            <person name="Qiu Y."/>
        </authorList>
    </citation>
    <scope>NUCLEOTIDE SEQUENCE</scope>
    <source>
        <strain evidence="8">NBL</strain>
    </source>
</reference>
<dbReference type="PANTHER" id="PTHR15710">
    <property type="entry name" value="E3 UBIQUITIN-PROTEIN LIGASE PRAJA"/>
    <property type="match status" value="1"/>
</dbReference>
<comment type="catalytic activity">
    <reaction evidence="1">
        <text>S-ubiquitinyl-[E2 ubiquitin-conjugating enzyme]-L-cysteine + [acceptor protein]-L-lysine = [E2 ubiquitin-conjugating enzyme]-L-cysteine + N(6)-ubiquitinyl-[acceptor protein]-L-lysine.</text>
        <dbReference type="EC" id="2.3.2.27"/>
    </reaction>
</comment>
<evidence type="ECO:0000256" key="2">
    <source>
        <dbReference type="ARBA" id="ARBA00012483"/>
    </source>
</evidence>
<dbReference type="EMBL" id="JANJYJ010000003">
    <property type="protein sequence ID" value="KAK3223103.1"/>
    <property type="molecule type" value="Genomic_DNA"/>
</dbReference>
<keyword evidence="3" id="KW-0479">Metal-binding</keyword>
<dbReference type="PANTHER" id="PTHR15710:SF217">
    <property type="entry name" value="E3 UBIQUITIN-PROTEIN LIGASE RDUF2"/>
    <property type="match status" value="1"/>
</dbReference>
<dbReference type="Gene3D" id="3.30.40.10">
    <property type="entry name" value="Zinc/RING finger domain, C3HC4 (zinc finger)"/>
    <property type="match status" value="1"/>
</dbReference>
<dbReference type="GO" id="GO:0008270">
    <property type="term" value="F:zinc ion binding"/>
    <property type="evidence" value="ECO:0007669"/>
    <property type="project" value="UniProtKB-KW"/>
</dbReference>
<keyword evidence="4 6" id="KW-0863">Zinc-finger</keyword>
<keyword evidence="9" id="KW-1185">Reference proteome</keyword>
<dbReference type="InterPro" id="IPR013083">
    <property type="entry name" value="Znf_RING/FYVE/PHD"/>
</dbReference>
<dbReference type="Pfam" id="PF13639">
    <property type="entry name" value="zf-RING_2"/>
    <property type="match status" value="1"/>
</dbReference>